<dbReference type="RefSeq" id="WP_179817914.1">
    <property type="nucleotide sequence ID" value="NZ_JACCCO010000001.1"/>
</dbReference>
<comment type="caution">
    <text evidence="1">The sequence shown here is derived from an EMBL/GenBank/DDBJ whole genome shotgun (WGS) entry which is preliminary data.</text>
</comment>
<accession>A0A852UMH2</accession>
<evidence type="ECO:0000313" key="1">
    <source>
        <dbReference type="EMBL" id="NYF38112.1"/>
    </source>
</evidence>
<dbReference type="AlphaFoldDB" id="A0A852UMH2"/>
<organism evidence="1 2">
    <name type="scientific">Streptosporangium sandarakinum</name>
    <dbReference type="NCBI Taxonomy" id="1260955"/>
    <lineage>
        <taxon>Bacteria</taxon>
        <taxon>Bacillati</taxon>
        <taxon>Actinomycetota</taxon>
        <taxon>Actinomycetes</taxon>
        <taxon>Streptosporangiales</taxon>
        <taxon>Streptosporangiaceae</taxon>
        <taxon>Streptosporangium</taxon>
    </lineage>
</organism>
<name>A0A852UMH2_9ACTN</name>
<gene>
    <name evidence="1" type="ORF">HDA43_000271</name>
</gene>
<dbReference type="EMBL" id="JACCCO010000001">
    <property type="protein sequence ID" value="NYF38112.1"/>
    <property type="molecule type" value="Genomic_DNA"/>
</dbReference>
<keyword evidence="2" id="KW-1185">Reference proteome</keyword>
<dbReference type="Proteomes" id="UP000576393">
    <property type="component" value="Unassembled WGS sequence"/>
</dbReference>
<proteinExistence type="predicted"/>
<evidence type="ECO:0000313" key="2">
    <source>
        <dbReference type="Proteomes" id="UP000576393"/>
    </source>
</evidence>
<sequence>MRPTIVLLGPPEDHKRIVTRLRQAGIHDEGLILDRLDRGECGFGVDTSGDVLDEFSEGEVDGIRHRIGEFQAILLEYSGVSCIRDLLGELLQGVSGLLDTNFGELIEYEEVLERFRRDPLWDWRSAAAGCSGRPVGTRPVIST</sequence>
<reference evidence="1 2" key="1">
    <citation type="submission" date="2020-07" db="EMBL/GenBank/DDBJ databases">
        <title>Sequencing the genomes of 1000 actinobacteria strains.</title>
        <authorList>
            <person name="Klenk H.-P."/>
        </authorList>
    </citation>
    <scope>NUCLEOTIDE SEQUENCE [LARGE SCALE GENOMIC DNA]</scope>
    <source>
        <strain evidence="1 2">DSM 45763</strain>
    </source>
</reference>
<protein>
    <submittedName>
        <fullName evidence="1">Uncharacterized protein</fullName>
    </submittedName>
</protein>